<dbReference type="InterPro" id="IPR003356">
    <property type="entry name" value="DNA_methylase_A-5"/>
</dbReference>
<dbReference type="PRINTS" id="PR00507">
    <property type="entry name" value="N12N6MTFRASE"/>
</dbReference>
<evidence type="ECO:0000256" key="8">
    <source>
        <dbReference type="SAM" id="MobiDB-lite"/>
    </source>
</evidence>
<feature type="compositionally biased region" description="Low complexity" evidence="8">
    <location>
        <begin position="1"/>
        <end position="11"/>
    </location>
</feature>
<dbReference type="SUPFAM" id="SSF53335">
    <property type="entry name" value="S-adenosyl-L-methionine-dependent methyltransferases"/>
    <property type="match status" value="1"/>
</dbReference>
<evidence type="ECO:0000256" key="6">
    <source>
        <dbReference type="ARBA" id="ARBA00022747"/>
    </source>
</evidence>
<dbReference type="GO" id="GO:0008170">
    <property type="term" value="F:N-methyltransferase activity"/>
    <property type="evidence" value="ECO:0007669"/>
    <property type="project" value="InterPro"/>
</dbReference>
<dbReference type="PROSITE" id="PS00092">
    <property type="entry name" value="N6_MTASE"/>
    <property type="match status" value="1"/>
</dbReference>
<evidence type="ECO:0000256" key="1">
    <source>
        <dbReference type="ARBA" id="ARBA00006594"/>
    </source>
</evidence>
<dbReference type="EMBL" id="JABZXR010000099">
    <property type="protein sequence ID" value="MBF1664788.1"/>
    <property type="molecule type" value="Genomic_DNA"/>
</dbReference>
<feature type="domain" description="N6 adenine-specific DNA methyltransferase N-terminal" evidence="10">
    <location>
        <begin position="25"/>
        <end position="177"/>
    </location>
</feature>
<gene>
    <name evidence="11" type="ORF">HXO64_09685</name>
</gene>
<dbReference type="InterPro" id="IPR029063">
    <property type="entry name" value="SAM-dependent_MTases_sf"/>
</dbReference>
<evidence type="ECO:0000259" key="9">
    <source>
        <dbReference type="Pfam" id="PF02384"/>
    </source>
</evidence>
<dbReference type="GO" id="GO:0009307">
    <property type="term" value="P:DNA restriction-modification system"/>
    <property type="evidence" value="ECO:0007669"/>
    <property type="project" value="UniProtKB-KW"/>
</dbReference>
<sequence>MTTQSTDSSATTDEHRNRNAERAQLHSTIWRIANDLRGSVDGWDFKQYVLGMLFYRYLSESQVRFVEAQRIEMPGRFEDLSDDVFKENEDAKDYFINERGFLLLPSQLFSNVYKNAPHNQNLNETLANVFKAFEESARGTDSEANVKGLFDDFVLDSNKLGVSPAARHENLLKLMDAVAGMNLEKGYEDSENDAFGDAYEYLMGMYAANAGKSGGEYYTPQEVSELLAKIAMDCRDAEQIRTVYDPACGSGSLLLKVKRELGKNSDGLRFVGQEINLTTYNLCRMNMILHGVPVDDFSIAHGDTLIDPKHRGGAGGDFEEPFGAIVSNPPYSTKWKGDDDPTLIHDDRYAPAAVLAPKSKADLAFTMHMLASLDEAGTAAIVEFPGVLYRGGTERKIREYLLKQNVVDAVIQLPANLFYGTSIATCILVLKKGRRKDHSVLFVDASQLFDKGTNQNILGKAHREKILDVLAAREERKHFSALVPVEKLLEQEANLAVSSWVEPEDTRERVDIVELNSRIENIVARQAQLRVEIDAIVARLEGGE</sequence>
<dbReference type="GO" id="GO:0009007">
    <property type="term" value="F:site-specific DNA-methyltransferase (adenine-specific) activity"/>
    <property type="evidence" value="ECO:0007669"/>
    <property type="project" value="UniProtKB-EC"/>
</dbReference>
<evidence type="ECO:0000259" key="10">
    <source>
        <dbReference type="Pfam" id="PF12161"/>
    </source>
</evidence>
<proteinExistence type="inferred from homology"/>
<keyword evidence="4 11" id="KW-0808">Transferase</keyword>
<dbReference type="NCBIfam" id="TIGR00497">
    <property type="entry name" value="hsdM"/>
    <property type="match status" value="1"/>
</dbReference>
<dbReference type="InterPro" id="IPR051537">
    <property type="entry name" value="DNA_Adenine_Mtase"/>
</dbReference>
<dbReference type="InterPro" id="IPR038333">
    <property type="entry name" value="T1MK-like_N_sf"/>
</dbReference>
<dbReference type="Proteomes" id="UP000756427">
    <property type="component" value="Unassembled WGS sequence"/>
</dbReference>
<comment type="similarity">
    <text evidence="1">Belongs to the N(4)/N(6)-methyltransferase family.</text>
</comment>
<dbReference type="RefSeq" id="WP_303976691.1">
    <property type="nucleotide sequence ID" value="NZ_JABZXR010000099.1"/>
</dbReference>
<dbReference type="InterPro" id="IPR002052">
    <property type="entry name" value="DNA_methylase_N6_adenine_CS"/>
</dbReference>
<dbReference type="Pfam" id="PF12161">
    <property type="entry name" value="HsdM_N"/>
    <property type="match status" value="1"/>
</dbReference>
<dbReference type="AlphaFoldDB" id="A0A930LCN7"/>
<dbReference type="GO" id="GO:0032259">
    <property type="term" value="P:methylation"/>
    <property type="evidence" value="ECO:0007669"/>
    <property type="project" value="UniProtKB-KW"/>
</dbReference>
<dbReference type="Gene3D" id="3.40.50.150">
    <property type="entry name" value="Vaccinia Virus protein VP39"/>
    <property type="match status" value="1"/>
</dbReference>
<dbReference type="Gene3D" id="1.20.1260.30">
    <property type="match status" value="1"/>
</dbReference>
<evidence type="ECO:0000256" key="3">
    <source>
        <dbReference type="ARBA" id="ARBA00022603"/>
    </source>
</evidence>
<evidence type="ECO:0000313" key="12">
    <source>
        <dbReference type="Proteomes" id="UP000756427"/>
    </source>
</evidence>
<evidence type="ECO:0000256" key="5">
    <source>
        <dbReference type="ARBA" id="ARBA00022691"/>
    </source>
</evidence>
<keyword evidence="6" id="KW-0680">Restriction system</keyword>
<dbReference type="Pfam" id="PF02384">
    <property type="entry name" value="N6_Mtase"/>
    <property type="match status" value="1"/>
</dbReference>
<reference evidence="11" key="1">
    <citation type="submission" date="2020-04" db="EMBL/GenBank/DDBJ databases">
        <title>Deep metagenomics examines the oral microbiome during advanced dental caries in children, revealing novel taxa and co-occurrences with host molecules.</title>
        <authorList>
            <person name="Baker J.L."/>
            <person name="Morton J.T."/>
            <person name="Dinis M."/>
            <person name="Alvarez R."/>
            <person name="Tran N.C."/>
            <person name="Knight R."/>
            <person name="Edlund A."/>
        </authorList>
    </citation>
    <scope>NUCLEOTIDE SEQUENCE</scope>
    <source>
        <strain evidence="11">JCVI_44_bin.2</strain>
    </source>
</reference>
<dbReference type="PANTHER" id="PTHR42933">
    <property type="entry name" value="SLR6095 PROTEIN"/>
    <property type="match status" value="1"/>
</dbReference>
<evidence type="ECO:0000256" key="2">
    <source>
        <dbReference type="ARBA" id="ARBA00011900"/>
    </source>
</evidence>
<comment type="caution">
    <text evidence="11">The sequence shown here is derived from an EMBL/GenBank/DDBJ whole genome shotgun (WGS) entry which is preliminary data.</text>
</comment>
<protein>
    <recommendedName>
        <fullName evidence="2">site-specific DNA-methyltransferase (adenine-specific)</fullName>
        <ecNumber evidence="2">2.1.1.72</ecNumber>
    </recommendedName>
</protein>
<evidence type="ECO:0000313" key="11">
    <source>
        <dbReference type="EMBL" id="MBF1664788.1"/>
    </source>
</evidence>
<dbReference type="InterPro" id="IPR022749">
    <property type="entry name" value="D12N6_MeTrfase_N"/>
</dbReference>
<dbReference type="EC" id="2.1.1.72" evidence="2"/>
<dbReference type="InterPro" id="IPR004546">
    <property type="entry name" value="Restrct_endonuc_T1M"/>
</dbReference>
<feature type="domain" description="DNA methylase adenine-specific" evidence="9">
    <location>
        <begin position="191"/>
        <end position="508"/>
    </location>
</feature>
<keyword evidence="5" id="KW-0949">S-adenosyl-L-methionine</keyword>
<dbReference type="GO" id="GO:0003677">
    <property type="term" value="F:DNA binding"/>
    <property type="evidence" value="ECO:0007669"/>
    <property type="project" value="InterPro"/>
</dbReference>
<name>A0A930LCN7_9MICC</name>
<keyword evidence="3 11" id="KW-0489">Methyltransferase</keyword>
<organism evidence="11 12">
    <name type="scientific">Rothia mucilaginosa</name>
    <dbReference type="NCBI Taxonomy" id="43675"/>
    <lineage>
        <taxon>Bacteria</taxon>
        <taxon>Bacillati</taxon>
        <taxon>Actinomycetota</taxon>
        <taxon>Actinomycetes</taxon>
        <taxon>Micrococcales</taxon>
        <taxon>Micrococcaceae</taxon>
        <taxon>Rothia</taxon>
    </lineage>
</organism>
<accession>A0A930LCN7</accession>
<comment type="catalytic activity">
    <reaction evidence="7">
        <text>a 2'-deoxyadenosine in DNA + S-adenosyl-L-methionine = an N(6)-methyl-2'-deoxyadenosine in DNA + S-adenosyl-L-homocysteine + H(+)</text>
        <dbReference type="Rhea" id="RHEA:15197"/>
        <dbReference type="Rhea" id="RHEA-COMP:12418"/>
        <dbReference type="Rhea" id="RHEA-COMP:12419"/>
        <dbReference type="ChEBI" id="CHEBI:15378"/>
        <dbReference type="ChEBI" id="CHEBI:57856"/>
        <dbReference type="ChEBI" id="CHEBI:59789"/>
        <dbReference type="ChEBI" id="CHEBI:90615"/>
        <dbReference type="ChEBI" id="CHEBI:90616"/>
        <dbReference type="EC" id="2.1.1.72"/>
    </reaction>
</comment>
<dbReference type="PANTHER" id="PTHR42933:SF1">
    <property type="entry name" value="SITE-SPECIFIC DNA-METHYLTRANSFERASE (ADENINE-SPECIFIC)"/>
    <property type="match status" value="1"/>
</dbReference>
<evidence type="ECO:0000256" key="7">
    <source>
        <dbReference type="ARBA" id="ARBA00047942"/>
    </source>
</evidence>
<feature type="region of interest" description="Disordered" evidence="8">
    <location>
        <begin position="1"/>
        <end position="20"/>
    </location>
</feature>
<evidence type="ECO:0000256" key="4">
    <source>
        <dbReference type="ARBA" id="ARBA00022679"/>
    </source>
</evidence>